<dbReference type="PANTHER" id="PTHR38731">
    <property type="entry name" value="LIPL45-RELATED LIPOPROTEIN-RELATED"/>
    <property type="match status" value="1"/>
</dbReference>
<evidence type="ECO:0000256" key="2">
    <source>
        <dbReference type="SAM" id="SignalP"/>
    </source>
</evidence>
<keyword evidence="5" id="KW-1185">Reference proteome</keyword>
<dbReference type="Proteomes" id="UP000545507">
    <property type="component" value="Unassembled WGS sequence"/>
</dbReference>
<gene>
    <name evidence="4" type="ORF">F3K02_25240</name>
</gene>
<keyword evidence="2" id="KW-0732">Signal</keyword>
<feature type="region of interest" description="Disordered" evidence="1">
    <location>
        <begin position="168"/>
        <end position="189"/>
    </location>
</feature>
<evidence type="ECO:0000256" key="1">
    <source>
        <dbReference type="SAM" id="MobiDB-lite"/>
    </source>
</evidence>
<dbReference type="Gene3D" id="2.60.120.1440">
    <property type="match status" value="1"/>
</dbReference>
<organism evidence="4 5">
    <name type="scientific">Hydrogenophaga aromaticivorans</name>
    <dbReference type="NCBI Taxonomy" id="2610898"/>
    <lineage>
        <taxon>Bacteria</taxon>
        <taxon>Pseudomonadati</taxon>
        <taxon>Pseudomonadota</taxon>
        <taxon>Betaproteobacteria</taxon>
        <taxon>Burkholderiales</taxon>
        <taxon>Comamonadaceae</taxon>
        <taxon>Hydrogenophaga</taxon>
    </lineage>
</organism>
<dbReference type="InterPro" id="IPR006860">
    <property type="entry name" value="FecR"/>
</dbReference>
<sequence length="189" mass="19957">MFCSPAFTAFPETTMYLFSRVSLVAALALTTSLAIGQTTTTNATGSARIGTFKHVEGDTRIGRADATRTPAPGEGVRETDRIRTGRNGAASLTLKDGTVLVMGPDTTVDLTRFQFDTTTQKGHFALDLLQGSVRVITGLLAKINPDLFKVSTPTSVVGVRGTDFIVEAAPPPQVPPPRTRNGPLKAPAT</sequence>
<dbReference type="Pfam" id="PF04773">
    <property type="entry name" value="FecR"/>
    <property type="match status" value="1"/>
</dbReference>
<evidence type="ECO:0000259" key="3">
    <source>
        <dbReference type="Pfam" id="PF04773"/>
    </source>
</evidence>
<comment type="caution">
    <text evidence="4">The sequence shown here is derived from an EMBL/GenBank/DDBJ whole genome shotgun (WGS) entry which is preliminary data.</text>
</comment>
<protein>
    <submittedName>
        <fullName evidence="4">FecR domain-containing protein</fullName>
    </submittedName>
</protein>
<feature type="signal peptide" evidence="2">
    <location>
        <begin position="1"/>
        <end position="36"/>
    </location>
</feature>
<dbReference type="AlphaFoldDB" id="A0A7Y8H1T8"/>
<feature type="chain" id="PRO_5030922484" evidence="2">
    <location>
        <begin position="37"/>
        <end position="189"/>
    </location>
</feature>
<name>A0A7Y8H1T8_9BURK</name>
<feature type="domain" description="FecR protein" evidence="3">
    <location>
        <begin position="80"/>
        <end position="168"/>
    </location>
</feature>
<evidence type="ECO:0000313" key="5">
    <source>
        <dbReference type="Proteomes" id="UP000545507"/>
    </source>
</evidence>
<evidence type="ECO:0000313" key="4">
    <source>
        <dbReference type="EMBL" id="NWF48536.1"/>
    </source>
</evidence>
<dbReference type="EMBL" id="VYGV01000028">
    <property type="protein sequence ID" value="NWF48536.1"/>
    <property type="molecule type" value="Genomic_DNA"/>
</dbReference>
<reference evidence="4 5" key="1">
    <citation type="submission" date="2019-09" db="EMBL/GenBank/DDBJ databases">
        <title>Hydrogenophaga aromatica sp. nov., isolated from a para-xylene-degrading enrichment culture.</title>
        <authorList>
            <person name="Tancsics A."/>
            <person name="Banerjee S."/>
        </authorList>
    </citation>
    <scope>NUCLEOTIDE SEQUENCE [LARGE SCALE GENOMIC DNA]</scope>
    <source>
        <strain evidence="4 5">D2P1</strain>
    </source>
</reference>
<proteinExistence type="predicted"/>
<accession>A0A7Y8H1T8</accession>
<feature type="compositionally biased region" description="Pro residues" evidence="1">
    <location>
        <begin position="169"/>
        <end position="178"/>
    </location>
</feature>